<dbReference type="SUPFAM" id="SSF55781">
    <property type="entry name" value="GAF domain-like"/>
    <property type="match status" value="1"/>
</dbReference>
<evidence type="ECO:0000259" key="4">
    <source>
        <dbReference type="PROSITE" id="PS50921"/>
    </source>
</evidence>
<dbReference type="InterPro" id="IPR036388">
    <property type="entry name" value="WH-like_DNA-bd_sf"/>
</dbReference>
<evidence type="ECO:0000256" key="3">
    <source>
        <dbReference type="SAM" id="MobiDB-lite"/>
    </source>
</evidence>
<feature type="region of interest" description="Disordered" evidence="3">
    <location>
        <begin position="120"/>
        <end position="151"/>
    </location>
</feature>
<dbReference type="Gene3D" id="1.10.10.10">
    <property type="entry name" value="Winged helix-like DNA-binding domain superfamily/Winged helix DNA-binding domain"/>
    <property type="match status" value="1"/>
</dbReference>
<dbReference type="InterPro" id="IPR029016">
    <property type="entry name" value="GAF-like_dom_sf"/>
</dbReference>
<name>A0ABU7P8W6_9ACTN</name>
<dbReference type="InterPro" id="IPR005561">
    <property type="entry name" value="ANTAR"/>
</dbReference>
<feature type="domain" description="ANTAR" evidence="4">
    <location>
        <begin position="171"/>
        <end position="233"/>
    </location>
</feature>
<dbReference type="EMBL" id="JAZEWV010000006">
    <property type="protein sequence ID" value="MEE4542258.1"/>
    <property type="molecule type" value="Genomic_DNA"/>
</dbReference>
<dbReference type="PROSITE" id="PS50921">
    <property type="entry name" value="ANTAR"/>
    <property type="match status" value="1"/>
</dbReference>
<reference evidence="5 6" key="1">
    <citation type="submission" date="2023-12" db="EMBL/GenBank/DDBJ databases">
        <title>Streptomyces sp. V4-01.</title>
        <authorList>
            <person name="Somphong A."/>
            <person name="Phongsopitanun W."/>
        </authorList>
    </citation>
    <scope>NUCLEOTIDE SEQUENCE [LARGE SCALE GENOMIC DNA]</scope>
    <source>
        <strain evidence="5 6">V4-01</strain>
    </source>
</reference>
<keyword evidence="6" id="KW-1185">Reference proteome</keyword>
<evidence type="ECO:0000313" key="5">
    <source>
        <dbReference type="EMBL" id="MEE4542258.1"/>
    </source>
</evidence>
<proteinExistence type="predicted"/>
<protein>
    <submittedName>
        <fullName evidence="5">ANTAR domain-containing protein</fullName>
    </submittedName>
</protein>
<sequence length="434" mass="45282">MAQNGQVRAGAEVVRLAGGVSVWVVRAQGAALTAHHPALRTAAAPASGCRVVVLDAGALETVTAAGLRELAACAAELSRSGCRLTAAGVPAAPGRLRDAMAGVRTAPSLAAAIADASHEASRAATPCGPADRTTARRGDGGSGERPAGGEPALVAADGFGDDLPAPVRRRIDDLLAQVREARARAETHPLVAQAQGILQERYRLRDGQAAFELMRASSQRHNVRLRVLASAVITAAGPRALDQPWFPGRGRLPAPPLGFAGGLDPRHANAAEVLTATLDRALDIAGTGMGNLQLLDPASGDLRIEQHRGLNDQFVTFFDRVGRHGTSCALAAEQSHRVSVTDVATDPVFTAEARDTILRAGSRGCHSTPLLSERGALVGMVSSHHERPVAPLTAAQSAALDGMAEQAGHWLDWHRRTVVLDTLEDLHDRAVRPS</sequence>
<dbReference type="SMART" id="SM01012">
    <property type="entry name" value="ANTAR"/>
    <property type="match status" value="1"/>
</dbReference>
<dbReference type="Pfam" id="PF03861">
    <property type="entry name" value="ANTAR"/>
    <property type="match status" value="1"/>
</dbReference>
<accession>A0ABU7P8W6</accession>
<gene>
    <name evidence="5" type="ORF">V2S66_09835</name>
</gene>
<keyword evidence="2" id="KW-0804">Transcription</keyword>
<keyword evidence="1" id="KW-0805">Transcription regulation</keyword>
<dbReference type="InterPro" id="IPR036513">
    <property type="entry name" value="STAS_dom_sf"/>
</dbReference>
<dbReference type="Gene3D" id="3.30.750.24">
    <property type="entry name" value="STAS domain"/>
    <property type="match status" value="1"/>
</dbReference>
<dbReference type="RefSeq" id="WP_330794195.1">
    <property type="nucleotide sequence ID" value="NZ_JAZEWV010000006.1"/>
</dbReference>
<evidence type="ECO:0000256" key="1">
    <source>
        <dbReference type="ARBA" id="ARBA00023015"/>
    </source>
</evidence>
<comment type="caution">
    <text evidence="5">The sequence shown here is derived from an EMBL/GenBank/DDBJ whole genome shotgun (WGS) entry which is preliminary data.</text>
</comment>
<evidence type="ECO:0000256" key="2">
    <source>
        <dbReference type="ARBA" id="ARBA00023163"/>
    </source>
</evidence>
<organism evidence="5 6">
    <name type="scientific">Actinacidiphila polyblastidii</name>
    <dbReference type="NCBI Taxonomy" id="3110430"/>
    <lineage>
        <taxon>Bacteria</taxon>
        <taxon>Bacillati</taxon>
        <taxon>Actinomycetota</taxon>
        <taxon>Actinomycetes</taxon>
        <taxon>Kitasatosporales</taxon>
        <taxon>Streptomycetaceae</taxon>
        <taxon>Actinacidiphila</taxon>
    </lineage>
</organism>
<dbReference type="Gene3D" id="3.30.450.40">
    <property type="match status" value="1"/>
</dbReference>
<evidence type="ECO:0000313" key="6">
    <source>
        <dbReference type="Proteomes" id="UP001344658"/>
    </source>
</evidence>
<dbReference type="Proteomes" id="UP001344658">
    <property type="component" value="Unassembled WGS sequence"/>
</dbReference>